<feature type="region of interest" description="Disordered" evidence="1">
    <location>
        <begin position="376"/>
        <end position="397"/>
    </location>
</feature>
<feature type="compositionally biased region" description="Acidic residues" evidence="1">
    <location>
        <begin position="376"/>
        <end position="395"/>
    </location>
</feature>
<gene>
    <name evidence="2" type="ORF">ERUC_LOCUS27207</name>
</gene>
<evidence type="ECO:0000256" key="1">
    <source>
        <dbReference type="SAM" id="MobiDB-lite"/>
    </source>
</evidence>
<protein>
    <submittedName>
        <fullName evidence="2">Uncharacterized protein</fullName>
    </submittedName>
</protein>
<name>A0ABC8KZY3_ERUVS</name>
<evidence type="ECO:0000313" key="3">
    <source>
        <dbReference type="Proteomes" id="UP001642260"/>
    </source>
</evidence>
<dbReference type="Proteomes" id="UP001642260">
    <property type="component" value="Unassembled WGS sequence"/>
</dbReference>
<comment type="caution">
    <text evidence="2">The sequence shown here is derived from an EMBL/GenBank/DDBJ whole genome shotgun (WGS) entry which is preliminary data.</text>
</comment>
<feature type="region of interest" description="Disordered" evidence="1">
    <location>
        <begin position="155"/>
        <end position="190"/>
    </location>
</feature>
<accession>A0ABC8KZY3</accession>
<dbReference type="EMBL" id="CAKOAT010308376">
    <property type="protein sequence ID" value="CAH8361451.1"/>
    <property type="molecule type" value="Genomic_DNA"/>
</dbReference>
<feature type="compositionally biased region" description="Acidic residues" evidence="1">
    <location>
        <begin position="328"/>
        <end position="338"/>
    </location>
</feature>
<organism evidence="2 3">
    <name type="scientific">Eruca vesicaria subsp. sativa</name>
    <name type="common">Garden rocket</name>
    <name type="synonym">Eruca sativa</name>
    <dbReference type="NCBI Taxonomy" id="29727"/>
    <lineage>
        <taxon>Eukaryota</taxon>
        <taxon>Viridiplantae</taxon>
        <taxon>Streptophyta</taxon>
        <taxon>Embryophyta</taxon>
        <taxon>Tracheophyta</taxon>
        <taxon>Spermatophyta</taxon>
        <taxon>Magnoliopsida</taxon>
        <taxon>eudicotyledons</taxon>
        <taxon>Gunneridae</taxon>
        <taxon>Pentapetalae</taxon>
        <taxon>rosids</taxon>
        <taxon>malvids</taxon>
        <taxon>Brassicales</taxon>
        <taxon>Brassicaceae</taxon>
        <taxon>Brassiceae</taxon>
        <taxon>Eruca</taxon>
    </lineage>
</organism>
<reference evidence="2 3" key="1">
    <citation type="submission" date="2022-03" db="EMBL/GenBank/DDBJ databases">
        <authorList>
            <person name="Macdonald S."/>
            <person name="Ahmed S."/>
            <person name="Newling K."/>
        </authorList>
    </citation>
    <scope>NUCLEOTIDE SEQUENCE [LARGE SCALE GENOMIC DNA]</scope>
</reference>
<evidence type="ECO:0000313" key="2">
    <source>
        <dbReference type="EMBL" id="CAH8361451.1"/>
    </source>
</evidence>
<dbReference type="AlphaFoldDB" id="A0ABC8KZY3"/>
<feature type="region of interest" description="Disordered" evidence="1">
    <location>
        <begin position="299"/>
        <end position="363"/>
    </location>
</feature>
<sequence>MMEISGDKPERWGLFDDEKYDKKVEYMVGLIKDGHVFSKAHWGGGDAADPLYVYSEKENTKKRKGFVVKGDEPLLKQRRMSAYFQRGVSVDVEKFEKVVGKVEELAKEVEMLRGRCDKQEKIISKLKNLKKFRSSGNCRSGTKKLLSVRDGTRVRRSRRSAVGGSDVRHQLPDSVEGTPSGSLEEKRGEDGASLLVMMKRGVSDAEAQGENIGEGLGLSSTELGELGVLVRAVVSEPVVDGLEDGKVLTVKGPDNDPETGDTLEERCVVDVEPPLKAVEESLVGDGDEMIGPLKCENEEPSVEKTVEEVEAPASSVGCEPPVKGSEVVTEEQTAEEVDSSVIGEGVECSGAGSEELNEPITGNGESVTAVSAEIGDVSDNEGGDEDLAEEAEDGGVEVNSPERVVYEDVSDSSTPRTEVHKPVEEEEQLAAVLLAKDQIAVPEVVPMLKDSDYPFFERVLKANPEV</sequence>
<keyword evidence="3" id="KW-1185">Reference proteome</keyword>
<proteinExistence type="predicted"/>